<dbReference type="SUPFAM" id="SSF55785">
    <property type="entry name" value="PYP-like sensor domain (PAS domain)"/>
    <property type="match status" value="4"/>
</dbReference>
<feature type="domain" description="PAC" evidence="9">
    <location>
        <begin position="741"/>
        <end position="789"/>
    </location>
</feature>
<dbReference type="RefSeq" id="WP_186505003.1">
    <property type="nucleotide sequence ID" value="NZ_JACNEP010000001.1"/>
</dbReference>
<comment type="subcellular location">
    <subcellularLocation>
        <location evidence="2">Cell membrane</location>
        <topology evidence="2">Multi-pass membrane protein</topology>
    </subcellularLocation>
</comment>
<accession>A0A8J6IQA3</accession>
<feature type="domain" description="PAS" evidence="8">
    <location>
        <begin position="539"/>
        <end position="615"/>
    </location>
</feature>
<evidence type="ECO:0000259" key="9">
    <source>
        <dbReference type="PROSITE" id="PS50113"/>
    </source>
</evidence>
<dbReference type="InterPro" id="IPR000160">
    <property type="entry name" value="GGDEF_dom"/>
</dbReference>
<feature type="transmembrane region" description="Helical" evidence="7">
    <location>
        <begin position="181"/>
        <end position="199"/>
    </location>
</feature>
<feature type="domain" description="PAS" evidence="8">
    <location>
        <begin position="427"/>
        <end position="483"/>
    </location>
</feature>
<dbReference type="InterPro" id="IPR007895">
    <property type="entry name" value="MASE1"/>
</dbReference>
<evidence type="ECO:0000313" key="11">
    <source>
        <dbReference type="EMBL" id="MBC3764534.1"/>
    </source>
</evidence>
<dbReference type="NCBIfam" id="TIGR00229">
    <property type="entry name" value="sensory_box"/>
    <property type="match status" value="3"/>
</dbReference>
<feature type="transmembrane region" description="Helical" evidence="7">
    <location>
        <begin position="76"/>
        <end position="97"/>
    </location>
</feature>
<evidence type="ECO:0000256" key="3">
    <source>
        <dbReference type="ARBA" id="ARBA00022475"/>
    </source>
</evidence>
<dbReference type="AlphaFoldDB" id="A0A8J6IQA3"/>
<dbReference type="InterPro" id="IPR035965">
    <property type="entry name" value="PAS-like_dom_sf"/>
</dbReference>
<dbReference type="Pfam" id="PF13426">
    <property type="entry name" value="PAS_9"/>
    <property type="match status" value="1"/>
</dbReference>
<dbReference type="InterPro" id="IPR013655">
    <property type="entry name" value="PAS_fold_3"/>
</dbReference>
<dbReference type="SUPFAM" id="SSF55073">
    <property type="entry name" value="Nucleotide cyclase"/>
    <property type="match status" value="1"/>
</dbReference>
<dbReference type="GO" id="GO:0005886">
    <property type="term" value="C:plasma membrane"/>
    <property type="evidence" value="ECO:0007669"/>
    <property type="project" value="UniProtKB-SubCell"/>
</dbReference>
<dbReference type="PANTHER" id="PTHR46663">
    <property type="entry name" value="DIGUANYLATE CYCLASE DGCT-RELATED"/>
    <property type="match status" value="1"/>
</dbReference>
<dbReference type="InterPro" id="IPR000014">
    <property type="entry name" value="PAS"/>
</dbReference>
<dbReference type="PROSITE" id="PS50887">
    <property type="entry name" value="GGDEF"/>
    <property type="match status" value="1"/>
</dbReference>
<dbReference type="CDD" id="cd00130">
    <property type="entry name" value="PAS"/>
    <property type="match status" value="3"/>
</dbReference>
<reference evidence="11" key="1">
    <citation type="journal article" date="2018" name="Int. J. Syst. Evol. Microbiol.">
        <title>Neptunicella marina gen. nov., sp. nov., isolated from surface seawater.</title>
        <authorList>
            <person name="Liu X."/>
            <person name="Lai Q."/>
            <person name="Du Y."/>
            <person name="Zhang X."/>
            <person name="Liu Z."/>
            <person name="Sun F."/>
            <person name="Shao Z."/>
        </authorList>
    </citation>
    <scope>NUCLEOTIDE SEQUENCE</scope>
    <source>
        <strain evidence="11">S27-2</strain>
    </source>
</reference>
<evidence type="ECO:0000256" key="1">
    <source>
        <dbReference type="ARBA" id="ARBA00001946"/>
    </source>
</evidence>
<comment type="caution">
    <text evidence="11">The sequence shown here is derived from an EMBL/GenBank/DDBJ whole genome shotgun (WGS) entry which is preliminary data.</text>
</comment>
<feature type="transmembrane region" description="Helical" evidence="7">
    <location>
        <begin position="12"/>
        <end position="30"/>
    </location>
</feature>
<dbReference type="InterPro" id="IPR052163">
    <property type="entry name" value="DGC-Regulatory_Protein"/>
</dbReference>
<evidence type="ECO:0000256" key="4">
    <source>
        <dbReference type="ARBA" id="ARBA00022692"/>
    </source>
</evidence>
<dbReference type="PROSITE" id="PS50112">
    <property type="entry name" value="PAS"/>
    <property type="match status" value="2"/>
</dbReference>
<feature type="domain" description="GGDEF" evidence="10">
    <location>
        <begin position="822"/>
        <end position="956"/>
    </location>
</feature>
<dbReference type="Gene3D" id="3.30.70.270">
    <property type="match status" value="1"/>
</dbReference>
<dbReference type="Gene3D" id="3.30.450.20">
    <property type="entry name" value="PAS domain"/>
    <property type="match status" value="4"/>
</dbReference>
<sequence>MLEMGSHIVKFLVLFSLYWAFSNLSLNYTATENVICLNWAPIGIALAFLIRFDIILWPAVFLASLFSNLQHLNDNILYPVLLAVAATAPLYLVSYLLRKHHFQHKLSHLRDFILFGNLGVLVLSLLSAALGIIVLTAFSTNYEFSITTIFSWILGDIAGVLVFAIPILTFSRAMLTHLMKVDTILALIIMLIFGIDVLWFSHSVYSPLFILVPLLAVFWIAMRTDLPSTSLVILMFSSLAWASGKFNYGIFTNLPEPLVGVWSYIVGLSVISLVTAVFFSESRRFANQMQFSISASDIGTWDWDLTADEYEFNDTWFTMLGHTPQRKRHKVDIFEKLIHPDDLVRLQQSINDYLQGHTQQFKHTIRLKHANGEWRKILTTGSIIERDFHGDAVRVCGTHVDVTEEIHTEETLKLISRANDSAKVGLMILHNQTGYPIKYINHAFELISGYSKQELIGKHYDFFTKQDDLTDEMAQLFDAIQKQTPYRATLKNYHKNGYAYWAKVILDPVKNDNGQVSHFVITQRDVSQIHKSRQAIAEQDELLRQLSNQVPGAMYQFKLDAQLNPSFLYVNEGIRQMLGFTPTQLQLEPNLIYNAFAPEDFKRLKNDFLQSYRSLTELRSQYRVIKPKQGWREVHANPNKLNDGSVIWHCYLSDVTERKGLEDTLRQVNNKLENAQQAGHIGYCAINLTSGDIDCASVVQELFALPQSQPLSLANWLAATHEDDINLLNRQLNLAREKGEINLEHRIVYNDASIRWLHLRASSTDNPDILEGTFQDITERKELEIKFQNQALTDELTGIANRRAFMQHLEQEWSLFKRQIDLSASVIILDIDFFKKFNDKHGHATGDKVLCHVTQLVSDNLRKSDVFGRMGGEEFAILVRDASKKQAGKLAQKLCTAIEQTPLIITRDVNLTITASFGVASFSKQDKDSSDVLFAADHALYQAKDNGRNCVKFSQQD</sequence>
<dbReference type="InterPro" id="IPR043128">
    <property type="entry name" value="Rev_trsase/Diguanyl_cyclase"/>
</dbReference>
<dbReference type="Gene3D" id="2.10.70.100">
    <property type="match status" value="1"/>
</dbReference>
<organism evidence="11 12">
    <name type="scientific">Neptunicella marina</name>
    <dbReference type="NCBI Taxonomy" id="2125989"/>
    <lineage>
        <taxon>Bacteria</taxon>
        <taxon>Pseudomonadati</taxon>
        <taxon>Pseudomonadota</taxon>
        <taxon>Gammaproteobacteria</taxon>
        <taxon>Alteromonadales</taxon>
        <taxon>Alteromonadaceae</taxon>
        <taxon>Neptunicella</taxon>
    </lineage>
</organism>
<dbReference type="SMART" id="SM00091">
    <property type="entry name" value="PAS"/>
    <property type="match status" value="4"/>
</dbReference>
<dbReference type="EMBL" id="JACNEP010000001">
    <property type="protein sequence ID" value="MBC3764534.1"/>
    <property type="molecule type" value="Genomic_DNA"/>
</dbReference>
<evidence type="ECO:0000256" key="6">
    <source>
        <dbReference type="ARBA" id="ARBA00023136"/>
    </source>
</evidence>
<dbReference type="FunFam" id="3.30.70.270:FF:000001">
    <property type="entry name" value="Diguanylate cyclase domain protein"/>
    <property type="match status" value="1"/>
</dbReference>
<evidence type="ECO:0000313" key="12">
    <source>
        <dbReference type="Proteomes" id="UP000601768"/>
    </source>
</evidence>
<dbReference type="GO" id="GO:0003824">
    <property type="term" value="F:catalytic activity"/>
    <property type="evidence" value="ECO:0007669"/>
    <property type="project" value="UniProtKB-ARBA"/>
</dbReference>
<dbReference type="Proteomes" id="UP000601768">
    <property type="component" value="Unassembled WGS sequence"/>
</dbReference>
<dbReference type="Pfam" id="PF08447">
    <property type="entry name" value="PAS_3"/>
    <property type="match status" value="2"/>
</dbReference>
<feature type="transmembrane region" description="Helical" evidence="7">
    <location>
        <begin position="118"/>
        <end position="138"/>
    </location>
</feature>
<dbReference type="SMART" id="SM00267">
    <property type="entry name" value="GGDEF"/>
    <property type="match status" value="1"/>
</dbReference>
<comment type="cofactor">
    <cofactor evidence="1">
        <name>Mg(2+)</name>
        <dbReference type="ChEBI" id="CHEBI:18420"/>
    </cofactor>
</comment>
<dbReference type="PROSITE" id="PS50113">
    <property type="entry name" value="PAC"/>
    <property type="match status" value="2"/>
</dbReference>
<feature type="domain" description="PAC" evidence="9">
    <location>
        <begin position="484"/>
        <end position="538"/>
    </location>
</feature>
<protein>
    <submittedName>
        <fullName evidence="11">Diguanylate cyclase</fullName>
    </submittedName>
</protein>
<dbReference type="Pfam" id="PF05231">
    <property type="entry name" value="MASE1"/>
    <property type="match status" value="1"/>
</dbReference>
<reference evidence="11" key="2">
    <citation type="submission" date="2020-08" db="EMBL/GenBank/DDBJ databases">
        <authorList>
            <person name="Lai Q."/>
        </authorList>
    </citation>
    <scope>NUCLEOTIDE SEQUENCE</scope>
    <source>
        <strain evidence="11">S27-2</strain>
    </source>
</reference>
<keyword evidence="4 7" id="KW-0812">Transmembrane</keyword>
<feature type="transmembrane region" description="Helical" evidence="7">
    <location>
        <begin position="144"/>
        <end position="169"/>
    </location>
</feature>
<gene>
    <name evidence="11" type="ORF">H8B19_01505</name>
</gene>
<keyword evidence="6 7" id="KW-0472">Membrane</keyword>
<dbReference type="InterPro" id="IPR029787">
    <property type="entry name" value="Nucleotide_cyclase"/>
</dbReference>
<dbReference type="CDD" id="cd01949">
    <property type="entry name" value="GGDEF"/>
    <property type="match status" value="1"/>
</dbReference>
<evidence type="ECO:0000256" key="5">
    <source>
        <dbReference type="ARBA" id="ARBA00022989"/>
    </source>
</evidence>
<dbReference type="InterPro" id="IPR001610">
    <property type="entry name" value="PAC"/>
</dbReference>
<feature type="transmembrane region" description="Helical" evidence="7">
    <location>
        <begin position="229"/>
        <end position="249"/>
    </location>
</feature>
<evidence type="ECO:0000256" key="7">
    <source>
        <dbReference type="SAM" id="Phobius"/>
    </source>
</evidence>
<dbReference type="NCBIfam" id="TIGR00254">
    <property type="entry name" value="GGDEF"/>
    <property type="match status" value="1"/>
</dbReference>
<dbReference type="SMART" id="SM00086">
    <property type="entry name" value="PAC"/>
    <property type="match status" value="4"/>
</dbReference>
<keyword evidence="3" id="KW-1003">Cell membrane</keyword>
<dbReference type="InterPro" id="IPR000700">
    <property type="entry name" value="PAS-assoc_C"/>
</dbReference>
<feature type="transmembrane region" description="Helical" evidence="7">
    <location>
        <begin position="42"/>
        <end position="64"/>
    </location>
</feature>
<evidence type="ECO:0000259" key="8">
    <source>
        <dbReference type="PROSITE" id="PS50112"/>
    </source>
</evidence>
<keyword evidence="12" id="KW-1185">Reference proteome</keyword>
<evidence type="ECO:0000256" key="2">
    <source>
        <dbReference type="ARBA" id="ARBA00004651"/>
    </source>
</evidence>
<feature type="transmembrane region" description="Helical" evidence="7">
    <location>
        <begin position="261"/>
        <end position="279"/>
    </location>
</feature>
<dbReference type="PANTHER" id="PTHR46663:SF2">
    <property type="entry name" value="GGDEF DOMAIN-CONTAINING PROTEIN"/>
    <property type="match status" value="1"/>
</dbReference>
<dbReference type="Pfam" id="PF00990">
    <property type="entry name" value="GGDEF"/>
    <property type="match status" value="1"/>
</dbReference>
<proteinExistence type="predicted"/>
<name>A0A8J6IQA3_9ALTE</name>
<keyword evidence="5 7" id="KW-1133">Transmembrane helix</keyword>
<evidence type="ECO:0000259" key="10">
    <source>
        <dbReference type="PROSITE" id="PS50887"/>
    </source>
</evidence>